<evidence type="ECO:0000313" key="2">
    <source>
        <dbReference type="EMBL" id="KAF6829407.1"/>
    </source>
</evidence>
<organism evidence="2 3">
    <name type="scientific">Colletotrichum plurivorum</name>
    <dbReference type="NCBI Taxonomy" id="2175906"/>
    <lineage>
        <taxon>Eukaryota</taxon>
        <taxon>Fungi</taxon>
        <taxon>Dikarya</taxon>
        <taxon>Ascomycota</taxon>
        <taxon>Pezizomycotina</taxon>
        <taxon>Sordariomycetes</taxon>
        <taxon>Hypocreomycetidae</taxon>
        <taxon>Glomerellales</taxon>
        <taxon>Glomerellaceae</taxon>
        <taxon>Colletotrichum</taxon>
        <taxon>Colletotrichum orchidearum species complex</taxon>
    </lineage>
</organism>
<dbReference type="Proteomes" id="UP000654918">
    <property type="component" value="Unassembled WGS sequence"/>
</dbReference>
<dbReference type="AlphaFoldDB" id="A0A8H6KD18"/>
<gene>
    <name evidence="2" type="ORF">CPLU01_07935</name>
</gene>
<comment type="caution">
    <text evidence="2">The sequence shown here is derived from an EMBL/GenBank/DDBJ whole genome shotgun (WGS) entry which is preliminary data.</text>
</comment>
<evidence type="ECO:0000313" key="3">
    <source>
        <dbReference type="Proteomes" id="UP000654918"/>
    </source>
</evidence>
<reference evidence="2" key="1">
    <citation type="journal article" date="2020" name="Phytopathology">
        <title>Genome Sequence Resources of Colletotrichum truncatum, C. plurivorum, C. musicola, and C. sojae: Four Species Pathogenic to Soybean (Glycine max).</title>
        <authorList>
            <person name="Rogerio F."/>
            <person name="Boufleur T.R."/>
            <person name="Ciampi-Guillardi M."/>
            <person name="Sukno S.A."/>
            <person name="Thon M.R."/>
            <person name="Massola Junior N.S."/>
            <person name="Baroncelli R."/>
        </authorList>
    </citation>
    <scope>NUCLEOTIDE SEQUENCE</scope>
    <source>
        <strain evidence="2">LFN00145</strain>
    </source>
</reference>
<accession>A0A8H6KD18</accession>
<feature type="compositionally biased region" description="Basic and acidic residues" evidence="1">
    <location>
        <begin position="114"/>
        <end position="131"/>
    </location>
</feature>
<evidence type="ECO:0000256" key="1">
    <source>
        <dbReference type="SAM" id="MobiDB-lite"/>
    </source>
</evidence>
<dbReference type="EMBL" id="WIGO01000108">
    <property type="protein sequence ID" value="KAF6829407.1"/>
    <property type="molecule type" value="Genomic_DNA"/>
</dbReference>
<feature type="region of interest" description="Disordered" evidence="1">
    <location>
        <begin position="97"/>
        <end position="139"/>
    </location>
</feature>
<protein>
    <submittedName>
        <fullName evidence="2">Uncharacterized protein</fullName>
    </submittedName>
</protein>
<name>A0A8H6KD18_9PEZI</name>
<proteinExistence type="predicted"/>
<keyword evidence="3" id="KW-1185">Reference proteome</keyword>
<sequence>MSCGHILRCRKSCENSDCKNTIVRRRFLNDSCAECHVPMLLGQNRAAYEALHAGMMAKYMRAKRCGDEAGMATQSHNMLELARLARILNFAVGLTRGEPSGEVLWPRADDGEEKDGNSEEKAGNGEEKNCDGESGGGKN</sequence>